<reference evidence="1 2" key="1">
    <citation type="submission" date="2020-07" db="EMBL/GenBank/DDBJ databases">
        <title>Genomic Encyclopedia of Type Strains, Phase IV (KMG-IV): sequencing the most valuable type-strain genomes for metagenomic binning, comparative biology and taxonomic classification.</title>
        <authorList>
            <person name="Goeker M."/>
        </authorList>
    </citation>
    <scope>NUCLEOTIDE SEQUENCE [LARGE SCALE GENOMIC DNA]</scope>
    <source>
        <strain evidence="1 2">DSM 15730</strain>
    </source>
</reference>
<sequence length="44" mass="5203">MWLSRDLQYVELYMSLPIIDYKMQKVKETKATTIVTATPASFYK</sequence>
<gene>
    <name evidence="1" type="ORF">HNR31_003441</name>
</gene>
<proteinExistence type="predicted"/>
<name>A0A7W0C008_9BACL</name>
<evidence type="ECO:0000313" key="1">
    <source>
        <dbReference type="EMBL" id="MBA2876623.1"/>
    </source>
</evidence>
<evidence type="ECO:0000313" key="2">
    <source>
        <dbReference type="Proteomes" id="UP000523087"/>
    </source>
</evidence>
<keyword evidence="2" id="KW-1185">Reference proteome</keyword>
<protein>
    <submittedName>
        <fullName evidence="1">Uncharacterized protein</fullName>
    </submittedName>
</protein>
<dbReference type="AlphaFoldDB" id="A0A7W0C008"/>
<dbReference type="EMBL" id="JACDUT010000015">
    <property type="protein sequence ID" value="MBA2876623.1"/>
    <property type="molecule type" value="Genomic_DNA"/>
</dbReference>
<accession>A0A7W0C008</accession>
<organism evidence="1 2">
    <name type="scientific">Thermaerobacillus caldiproteolyticus</name>
    <dbReference type="NCBI Taxonomy" id="247480"/>
    <lineage>
        <taxon>Bacteria</taxon>
        <taxon>Bacillati</taxon>
        <taxon>Bacillota</taxon>
        <taxon>Bacilli</taxon>
        <taxon>Bacillales</taxon>
        <taxon>Anoxybacillaceae</taxon>
        <taxon>Thermaerobacillus</taxon>
    </lineage>
</organism>
<dbReference type="Proteomes" id="UP000523087">
    <property type="component" value="Unassembled WGS sequence"/>
</dbReference>
<comment type="caution">
    <text evidence="1">The sequence shown here is derived from an EMBL/GenBank/DDBJ whole genome shotgun (WGS) entry which is preliminary data.</text>
</comment>